<sequence length="208" mass="22607">MEQKIRLSSGLLVLAVTWQAVRGDINTNYRKAVTTGCHELVFIDGLSQEIEFQQAKIRNQIVKLAEEVELLQTAHCSFKGTTRSKQFATLLALTARRLKQARQEEPKAAQLEAAKKTLNALAAQIRLLQKMSGKNIAPTLAANVAGLTAPAGSSNTMYRCGIKATISAAKANKCGDNLDESNHIKEAIAGRAQLTHYKGVQIEKALPL</sequence>
<dbReference type="EMBL" id="CZPT02001029">
    <property type="protein sequence ID" value="SCU68657.1"/>
    <property type="molecule type" value="Genomic_DNA"/>
</dbReference>
<dbReference type="Proteomes" id="UP000195570">
    <property type="component" value="Unassembled WGS sequence"/>
</dbReference>
<gene>
    <name evidence="2" type="ORF">TEOVI_000473300</name>
</gene>
<dbReference type="GeneID" id="92378673"/>
<evidence type="ECO:0000313" key="3">
    <source>
        <dbReference type="Proteomes" id="UP000195570"/>
    </source>
</evidence>
<evidence type="ECO:0000256" key="1">
    <source>
        <dbReference type="SAM" id="SignalP"/>
    </source>
</evidence>
<dbReference type="AlphaFoldDB" id="A0A1G4I9G7"/>
<proteinExistence type="predicted"/>
<comment type="caution">
    <text evidence="2">The sequence shown here is derived from an EMBL/GenBank/DDBJ whole genome shotgun (WGS) entry which is preliminary data.</text>
</comment>
<dbReference type="RefSeq" id="XP_067079780.1">
    <property type="nucleotide sequence ID" value="XM_067223679.1"/>
</dbReference>
<accession>A0A1G4I9G7</accession>
<name>A0A1G4I9G7_TRYEQ</name>
<protein>
    <submittedName>
        <fullName evidence="2">Uncharacterized protein</fullName>
    </submittedName>
</protein>
<keyword evidence="3" id="KW-1185">Reference proteome</keyword>
<evidence type="ECO:0000313" key="2">
    <source>
        <dbReference type="EMBL" id="SCU68657.1"/>
    </source>
</evidence>
<feature type="signal peptide" evidence="1">
    <location>
        <begin position="1"/>
        <end position="23"/>
    </location>
</feature>
<reference evidence="2" key="1">
    <citation type="submission" date="2016-09" db="EMBL/GenBank/DDBJ databases">
        <authorList>
            <person name="Hebert L."/>
            <person name="Moumen B."/>
        </authorList>
    </citation>
    <scope>NUCLEOTIDE SEQUENCE [LARGE SCALE GENOMIC DNA]</scope>
    <source>
        <strain evidence="2">OVI</strain>
    </source>
</reference>
<organism evidence="2 3">
    <name type="scientific">Trypanosoma equiperdum</name>
    <dbReference type="NCBI Taxonomy" id="5694"/>
    <lineage>
        <taxon>Eukaryota</taxon>
        <taxon>Discoba</taxon>
        <taxon>Euglenozoa</taxon>
        <taxon>Kinetoplastea</taxon>
        <taxon>Metakinetoplastina</taxon>
        <taxon>Trypanosomatida</taxon>
        <taxon>Trypanosomatidae</taxon>
        <taxon>Trypanosoma</taxon>
    </lineage>
</organism>
<dbReference type="VEuPathDB" id="TriTrypDB:TEOVI_000473300"/>
<feature type="chain" id="PRO_5009235457" evidence="1">
    <location>
        <begin position="24"/>
        <end position="208"/>
    </location>
</feature>
<keyword evidence="1" id="KW-0732">Signal</keyword>